<dbReference type="InterPro" id="IPR011335">
    <property type="entry name" value="Restrct_endonuc-II-like"/>
</dbReference>
<keyword evidence="1" id="KW-0378">Hydrolase</keyword>
<dbReference type="Gene3D" id="3.40.91.30">
    <property type="match status" value="1"/>
</dbReference>
<dbReference type="Pfam" id="PF05367">
    <property type="entry name" value="Phage_endo_I"/>
    <property type="match status" value="1"/>
</dbReference>
<name>A0A6J5M4W5_9CAUD</name>
<dbReference type="SUPFAM" id="SSF52980">
    <property type="entry name" value="Restriction endonuclease-like"/>
    <property type="match status" value="1"/>
</dbReference>
<reference evidence="1" key="1">
    <citation type="submission" date="2020-04" db="EMBL/GenBank/DDBJ databases">
        <authorList>
            <person name="Chiriac C."/>
            <person name="Salcher M."/>
            <person name="Ghai R."/>
            <person name="Kavagutti S V."/>
        </authorList>
    </citation>
    <scope>NUCLEOTIDE SEQUENCE</scope>
</reference>
<dbReference type="CDD" id="cd22324">
    <property type="entry name" value="Endonuclease_I"/>
    <property type="match status" value="1"/>
</dbReference>
<organism evidence="1">
    <name type="scientific">uncultured Caudovirales phage</name>
    <dbReference type="NCBI Taxonomy" id="2100421"/>
    <lineage>
        <taxon>Viruses</taxon>
        <taxon>Duplodnaviria</taxon>
        <taxon>Heunggongvirae</taxon>
        <taxon>Uroviricota</taxon>
        <taxon>Caudoviricetes</taxon>
        <taxon>Peduoviridae</taxon>
        <taxon>Maltschvirus</taxon>
        <taxon>Maltschvirus maltsch</taxon>
    </lineage>
</organism>
<dbReference type="GO" id="GO:0016032">
    <property type="term" value="P:viral process"/>
    <property type="evidence" value="ECO:0007669"/>
    <property type="project" value="InterPro"/>
</dbReference>
<proteinExistence type="predicted"/>
<dbReference type="GO" id="GO:0015074">
    <property type="term" value="P:DNA integration"/>
    <property type="evidence" value="ECO:0007669"/>
    <property type="project" value="InterPro"/>
</dbReference>
<protein>
    <submittedName>
        <fullName evidence="1">Endonuclease I</fullName>
    </submittedName>
</protein>
<dbReference type="GO" id="GO:0008833">
    <property type="term" value="F:deoxyribonuclease IV (phage-T4-induced) activity"/>
    <property type="evidence" value="ECO:0007669"/>
    <property type="project" value="InterPro"/>
</dbReference>
<dbReference type="InterPro" id="IPR008029">
    <property type="entry name" value="Phage_T7_Gp3_endoDNaseI"/>
</dbReference>
<keyword evidence="1" id="KW-0540">Nuclease</keyword>
<evidence type="ECO:0000313" key="1">
    <source>
        <dbReference type="EMBL" id="CAB4138889.1"/>
    </source>
</evidence>
<dbReference type="EMBL" id="LR796364">
    <property type="protein sequence ID" value="CAB4138889.1"/>
    <property type="molecule type" value="Genomic_DNA"/>
</dbReference>
<accession>A0A6J5M4W5</accession>
<sequence>MALLKKRPTRTSKKPLSTTQVGLKYGFRSGLEERIAEDLTSKGVGFSFEELVIPYVKPEKPAKYTPDFVLNNGIIIESKGRFLTEDRQKHLLVQKQHPEYDIRFVFSNSKTKISKRSPTTYAMWCDKNNFKYADKEIPDAWLKEKNNGIQS</sequence>
<gene>
    <name evidence="1" type="ORF">UFOVP348_20</name>
</gene>
<keyword evidence="1" id="KW-0255">Endonuclease</keyword>